<keyword evidence="6" id="KW-0472">Membrane</keyword>
<evidence type="ECO:0000256" key="4">
    <source>
        <dbReference type="ARBA" id="ARBA00022989"/>
    </source>
</evidence>
<dbReference type="PANTHER" id="PTHR14009">
    <property type="entry name" value="LEUCINE ZIPPER-EF-HAND CONTAINING TRANSMEMBRANE PROTEIN"/>
    <property type="match status" value="1"/>
</dbReference>
<keyword evidence="9" id="KW-1185">Reference proteome</keyword>
<dbReference type="AlphaFoldDB" id="A0AAD5SRM4"/>
<keyword evidence="4" id="KW-1133">Transmembrane helix</keyword>
<proteinExistence type="predicted"/>
<sequence length="349" mass="38150">MAMNVTMNKSMLSARSRAASTSSSVSPVSKPEAAEVAPTGIAGLIASSKALIMLYYNGSKLLFQNSKTAAALINQKRTAESEGRTVHWSRSEFLLVKQTATDMKKLPPFLLLCILIPESIPLVLMLAPSLIPSTCVSEDQIAKLRAKLKARRDSIAAAWIKQLPAITNNEPVSFAAASSVVKNTSRKVTLGWASQIPVSEWSSDSSIINIAKHAPQYFVARNLNREAVKDINTTLGLKNRTLFTSTMQKALELHWETVKGDDEYLAGKKLIASSDRQQDDDIVGSLDKKSLLNAAEMRGISTVGKEIEQVRNDLKRWLNLSMNPESVEIPPGLMLLSSLIRQAKNSGKF</sequence>
<dbReference type="Pfam" id="PF07766">
    <property type="entry name" value="LETM1_RBD"/>
    <property type="match status" value="1"/>
</dbReference>
<evidence type="ECO:0000256" key="5">
    <source>
        <dbReference type="ARBA" id="ARBA00023128"/>
    </source>
</evidence>
<comment type="caution">
    <text evidence="8">The sequence shown here is derived from an EMBL/GenBank/DDBJ whole genome shotgun (WGS) entry which is preliminary data.</text>
</comment>
<keyword evidence="3" id="KW-0999">Mitochondrion inner membrane</keyword>
<name>A0AAD5SRM4_9FUNG</name>
<gene>
    <name evidence="8" type="ORF">HK100_006299</name>
</gene>
<evidence type="ECO:0000256" key="2">
    <source>
        <dbReference type="ARBA" id="ARBA00022692"/>
    </source>
</evidence>
<evidence type="ECO:0000313" key="9">
    <source>
        <dbReference type="Proteomes" id="UP001211907"/>
    </source>
</evidence>
<evidence type="ECO:0000256" key="6">
    <source>
        <dbReference type="ARBA" id="ARBA00023136"/>
    </source>
</evidence>
<organism evidence="8 9">
    <name type="scientific">Physocladia obscura</name>
    <dbReference type="NCBI Taxonomy" id="109957"/>
    <lineage>
        <taxon>Eukaryota</taxon>
        <taxon>Fungi</taxon>
        <taxon>Fungi incertae sedis</taxon>
        <taxon>Chytridiomycota</taxon>
        <taxon>Chytridiomycota incertae sedis</taxon>
        <taxon>Chytridiomycetes</taxon>
        <taxon>Chytridiales</taxon>
        <taxon>Chytriomycetaceae</taxon>
        <taxon>Physocladia</taxon>
    </lineage>
</organism>
<feature type="domain" description="Letm1 RBD" evidence="7">
    <location>
        <begin position="89"/>
        <end position="339"/>
    </location>
</feature>
<reference evidence="8" key="1">
    <citation type="submission" date="2020-05" db="EMBL/GenBank/DDBJ databases">
        <title>Phylogenomic resolution of chytrid fungi.</title>
        <authorList>
            <person name="Stajich J.E."/>
            <person name="Amses K."/>
            <person name="Simmons R."/>
            <person name="Seto K."/>
            <person name="Myers J."/>
            <person name="Bonds A."/>
            <person name="Quandt C.A."/>
            <person name="Barry K."/>
            <person name="Liu P."/>
            <person name="Grigoriev I."/>
            <person name="Longcore J.E."/>
            <person name="James T.Y."/>
        </authorList>
    </citation>
    <scope>NUCLEOTIDE SEQUENCE</scope>
    <source>
        <strain evidence="8">JEL0513</strain>
    </source>
</reference>
<evidence type="ECO:0000259" key="7">
    <source>
        <dbReference type="Pfam" id="PF07766"/>
    </source>
</evidence>
<dbReference type="GO" id="GO:0030003">
    <property type="term" value="P:intracellular monoatomic cation homeostasis"/>
    <property type="evidence" value="ECO:0007669"/>
    <property type="project" value="TreeGrafter"/>
</dbReference>
<keyword evidence="5" id="KW-0496">Mitochondrion</keyword>
<evidence type="ECO:0000256" key="3">
    <source>
        <dbReference type="ARBA" id="ARBA00022792"/>
    </source>
</evidence>
<dbReference type="InterPro" id="IPR044202">
    <property type="entry name" value="LETM1/MDM38-like"/>
</dbReference>
<evidence type="ECO:0000313" key="8">
    <source>
        <dbReference type="EMBL" id="KAJ3094051.1"/>
    </source>
</evidence>
<protein>
    <recommendedName>
        <fullName evidence="7">Letm1 RBD domain-containing protein</fullName>
    </recommendedName>
</protein>
<dbReference type="Proteomes" id="UP001211907">
    <property type="component" value="Unassembled WGS sequence"/>
</dbReference>
<keyword evidence="2" id="KW-0812">Transmembrane</keyword>
<dbReference type="GO" id="GO:0005743">
    <property type="term" value="C:mitochondrial inner membrane"/>
    <property type="evidence" value="ECO:0007669"/>
    <property type="project" value="UniProtKB-SubCell"/>
</dbReference>
<evidence type="ECO:0000256" key="1">
    <source>
        <dbReference type="ARBA" id="ARBA00004434"/>
    </source>
</evidence>
<comment type="subcellular location">
    <subcellularLocation>
        <location evidence="1">Mitochondrion inner membrane</location>
        <topology evidence="1">Single-pass membrane protein</topology>
    </subcellularLocation>
</comment>
<accession>A0AAD5SRM4</accession>
<dbReference type="InterPro" id="IPR033122">
    <property type="entry name" value="LETM1-like_RBD"/>
</dbReference>
<dbReference type="EMBL" id="JADGJH010002923">
    <property type="protein sequence ID" value="KAJ3094051.1"/>
    <property type="molecule type" value="Genomic_DNA"/>
</dbReference>
<dbReference type="GO" id="GO:0043022">
    <property type="term" value="F:ribosome binding"/>
    <property type="evidence" value="ECO:0007669"/>
    <property type="project" value="InterPro"/>
</dbReference>
<dbReference type="PANTHER" id="PTHR14009:SF1">
    <property type="entry name" value="MITOCHONDRIAL PROTON_CALCIUM EXCHANGER PROTEIN"/>
    <property type="match status" value="1"/>
</dbReference>